<comment type="similarity">
    <text evidence="6">Belongs to the snail C2H2-type zinc-finger protein family.</text>
</comment>
<name>S4PA05_9NEOP</name>
<dbReference type="InterPro" id="IPR013087">
    <property type="entry name" value="Znf_C2H2_type"/>
</dbReference>
<dbReference type="AlphaFoldDB" id="S4PA05"/>
<dbReference type="FunFam" id="3.30.160.60:FF:002349">
    <property type="entry name" value="Zinc finger and BTB domain-containing 40"/>
    <property type="match status" value="1"/>
</dbReference>
<organism evidence="9">
    <name type="scientific">Pararge aegeria</name>
    <name type="common">speckled wood butterfly</name>
    <dbReference type="NCBI Taxonomy" id="116150"/>
    <lineage>
        <taxon>Eukaryota</taxon>
        <taxon>Metazoa</taxon>
        <taxon>Ecdysozoa</taxon>
        <taxon>Arthropoda</taxon>
        <taxon>Hexapoda</taxon>
        <taxon>Insecta</taxon>
        <taxon>Pterygota</taxon>
        <taxon>Neoptera</taxon>
        <taxon>Endopterygota</taxon>
        <taxon>Lepidoptera</taxon>
        <taxon>Glossata</taxon>
        <taxon>Ditrysia</taxon>
        <taxon>Papilionoidea</taxon>
        <taxon>Nymphalidae</taxon>
        <taxon>Satyrinae</taxon>
        <taxon>Satyrini</taxon>
        <taxon>Parargina</taxon>
        <taxon>Pararge</taxon>
    </lineage>
</organism>
<keyword evidence="5" id="KW-0539">Nucleus</keyword>
<proteinExistence type="inferred from homology"/>
<sequence>HTGDRPYQCDICLKTYTQQSSLQGHQEDAHQMYIVQMTCHFCGKFVKGRRKVSRHLRSHTNVECPVCHKTVTKLTYPQHMKRHSGPKS</sequence>
<dbReference type="Pfam" id="PF00096">
    <property type="entry name" value="zf-C2H2"/>
    <property type="match status" value="1"/>
</dbReference>
<dbReference type="SUPFAM" id="SSF57667">
    <property type="entry name" value="beta-beta-alpha zinc fingers"/>
    <property type="match status" value="1"/>
</dbReference>
<dbReference type="PROSITE" id="PS50157">
    <property type="entry name" value="ZINC_FINGER_C2H2_2"/>
    <property type="match status" value="2"/>
</dbReference>
<evidence type="ECO:0000313" key="9">
    <source>
        <dbReference type="EMBL" id="JAA83685.1"/>
    </source>
</evidence>
<keyword evidence="2" id="KW-0677">Repeat</keyword>
<evidence type="ECO:0000256" key="7">
    <source>
        <dbReference type="PROSITE-ProRule" id="PRU00042"/>
    </source>
</evidence>
<dbReference type="PROSITE" id="PS00028">
    <property type="entry name" value="ZINC_FINGER_C2H2_1"/>
    <property type="match status" value="2"/>
</dbReference>
<feature type="non-terminal residue" evidence="9">
    <location>
        <position position="1"/>
    </location>
</feature>
<feature type="domain" description="C2H2-type" evidence="8">
    <location>
        <begin position="7"/>
        <end position="30"/>
    </location>
</feature>
<evidence type="ECO:0000256" key="1">
    <source>
        <dbReference type="ARBA" id="ARBA00022723"/>
    </source>
</evidence>
<evidence type="ECO:0000256" key="5">
    <source>
        <dbReference type="ARBA" id="ARBA00023242"/>
    </source>
</evidence>
<dbReference type="GO" id="GO:0008270">
    <property type="term" value="F:zinc ion binding"/>
    <property type="evidence" value="ECO:0007669"/>
    <property type="project" value="UniProtKB-KW"/>
</dbReference>
<evidence type="ECO:0000256" key="6">
    <source>
        <dbReference type="ARBA" id="ARBA00037948"/>
    </source>
</evidence>
<feature type="non-terminal residue" evidence="9">
    <location>
        <position position="88"/>
    </location>
</feature>
<dbReference type="Gene3D" id="3.30.160.60">
    <property type="entry name" value="Classic Zinc Finger"/>
    <property type="match status" value="2"/>
</dbReference>
<evidence type="ECO:0000259" key="8">
    <source>
        <dbReference type="PROSITE" id="PS50157"/>
    </source>
</evidence>
<keyword evidence="3 7" id="KW-0863">Zinc-finger</keyword>
<protein>
    <submittedName>
        <fullName evidence="9">Putative zinc finger protein</fullName>
    </submittedName>
</protein>
<evidence type="ECO:0000256" key="2">
    <source>
        <dbReference type="ARBA" id="ARBA00022737"/>
    </source>
</evidence>
<dbReference type="PANTHER" id="PTHR24388:SF104">
    <property type="entry name" value="AT-RICH BINDING PROTEIN-RELATED"/>
    <property type="match status" value="1"/>
</dbReference>
<feature type="domain" description="C2H2-type" evidence="8">
    <location>
        <begin position="37"/>
        <end position="64"/>
    </location>
</feature>
<keyword evidence="4" id="KW-0862">Zinc</keyword>
<dbReference type="PANTHER" id="PTHR24388">
    <property type="entry name" value="ZINC FINGER PROTEIN"/>
    <property type="match status" value="1"/>
</dbReference>
<reference evidence="9" key="1">
    <citation type="journal article" date="2013" name="BMC Genomics">
        <title>Unscrambling butterfly oogenesis.</title>
        <authorList>
            <person name="Carter J.M."/>
            <person name="Baker S.C."/>
            <person name="Pink R."/>
            <person name="Carter D.R."/>
            <person name="Collins A."/>
            <person name="Tomlin J."/>
            <person name="Gibbs M."/>
            <person name="Breuker C.J."/>
        </authorList>
    </citation>
    <scope>NUCLEOTIDE SEQUENCE</scope>
    <source>
        <tissue evidence="9">Ovary</tissue>
    </source>
</reference>
<dbReference type="EMBL" id="GAIX01008875">
    <property type="protein sequence ID" value="JAA83685.1"/>
    <property type="molecule type" value="Transcribed_RNA"/>
</dbReference>
<evidence type="ECO:0000256" key="4">
    <source>
        <dbReference type="ARBA" id="ARBA00022833"/>
    </source>
</evidence>
<keyword evidence="1" id="KW-0479">Metal-binding</keyword>
<accession>S4PA05</accession>
<dbReference type="InterPro" id="IPR036236">
    <property type="entry name" value="Znf_C2H2_sf"/>
</dbReference>
<dbReference type="SMART" id="SM00355">
    <property type="entry name" value="ZnF_C2H2"/>
    <property type="match status" value="3"/>
</dbReference>
<dbReference type="GO" id="GO:0000978">
    <property type="term" value="F:RNA polymerase II cis-regulatory region sequence-specific DNA binding"/>
    <property type="evidence" value="ECO:0007669"/>
    <property type="project" value="TreeGrafter"/>
</dbReference>
<evidence type="ECO:0000256" key="3">
    <source>
        <dbReference type="ARBA" id="ARBA00022771"/>
    </source>
</evidence>
<dbReference type="GO" id="GO:0000981">
    <property type="term" value="F:DNA-binding transcription factor activity, RNA polymerase II-specific"/>
    <property type="evidence" value="ECO:0007669"/>
    <property type="project" value="TreeGrafter"/>
</dbReference>
<reference evidence="9" key="2">
    <citation type="submission" date="2013-05" db="EMBL/GenBank/DDBJ databases">
        <authorList>
            <person name="Carter J.-M."/>
            <person name="Baker S.C."/>
            <person name="Pink R."/>
            <person name="Carter D.R.F."/>
            <person name="Collins A."/>
            <person name="Tomlin J."/>
            <person name="Gibbs M."/>
            <person name="Breuker C.J."/>
        </authorList>
    </citation>
    <scope>NUCLEOTIDE SEQUENCE</scope>
    <source>
        <tissue evidence="9">Ovary</tissue>
    </source>
</reference>
<dbReference type="InterPro" id="IPR050527">
    <property type="entry name" value="Snail/Krueppel_Znf"/>
</dbReference>